<dbReference type="EMBL" id="JAGXEW010000012">
    <property type="protein sequence ID" value="KAK1165343.1"/>
    <property type="molecule type" value="Genomic_DNA"/>
</dbReference>
<proteinExistence type="predicted"/>
<keyword evidence="8" id="KW-1185">Reference proteome</keyword>
<evidence type="ECO:0000256" key="3">
    <source>
        <dbReference type="ARBA" id="ARBA00022729"/>
    </source>
</evidence>
<dbReference type="Gene3D" id="2.10.70.10">
    <property type="entry name" value="Complement Module, domain 1"/>
    <property type="match status" value="2"/>
</dbReference>
<evidence type="ECO:0000313" key="8">
    <source>
        <dbReference type="Proteomes" id="UP001230051"/>
    </source>
</evidence>
<sequence>MNLWNLGAILHYELKGQRKITCENGHWTETPQCQRNDGTCGSPPTVKDGVIIKGNEGSKSVTYGCQSYYVLEGDSTVRCQSGKWSDAPTCIGK</sequence>
<protein>
    <submittedName>
        <fullName evidence="7">Complement factor H isoform X1</fullName>
    </submittedName>
</protein>
<dbReference type="CDD" id="cd00033">
    <property type="entry name" value="CCP"/>
    <property type="match status" value="1"/>
</dbReference>
<comment type="caution">
    <text evidence="5">Lacks conserved residue(s) required for the propagation of feature annotation.</text>
</comment>
<dbReference type="InterPro" id="IPR035976">
    <property type="entry name" value="Sushi/SCR/CCP_sf"/>
</dbReference>
<dbReference type="SUPFAM" id="SSF57535">
    <property type="entry name" value="Complement control module/SCR domain"/>
    <property type="match status" value="1"/>
</dbReference>
<dbReference type="PANTHER" id="PTHR45785:SF2">
    <property type="entry name" value="COMPLEMENT FACTOR H-RELATED"/>
    <property type="match status" value="1"/>
</dbReference>
<reference evidence="7" key="1">
    <citation type="submission" date="2022-02" db="EMBL/GenBank/DDBJ databases">
        <title>Atlantic sturgeon de novo genome assembly.</title>
        <authorList>
            <person name="Stock M."/>
            <person name="Klopp C."/>
            <person name="Guiguen Y."/>
            <person name="Cabau C."/>
            <person name="Parinello H."/>
            <person name="Santidrian Yebra-Pimentel E."/>
            <person name="Kuhl H."/>
            <person name="Dirks R.P."/>
            <person name="Guessner J."/>
            <person name="Wuertz S."/>
            <person name="Du K."/>
            <person name="Schartl M."/>
        </authorList>
    </citation>
    <scope>NUCLEOTIDE SEQUENCE</scope>
    <source>
        <strain evidence="7">STURGEONOMICS-FGT-2020</strain>
        <tissue evidence="7">Whole blood</tissue>
    </source>
</reference>
<evidence type="ECO:0000259" key="6">
    <source>
        <dbReference type="PROSITE" id="PS50923"/>
    </source>
</evidence>
<evidence type="ECO:0000256" key="2">
    <source>
        <dbReference type="ARBA" id="ARBA00022659"/>
    </source>
</evidence>
<dbReference type="PANTHER" id="PTHR45785">
    <property type="entry name" value="COMPLEMENT FACTOR H-RELATED"/>
    <property type="match status" value="1"/>
</dbReference>
<dbReference type="PROSITE" id="PS50923">
    <property type="entry name" value="SUSHI"/>
    <property type="match status" value="1"/>
</dbReference>
<feature type="domain" description="Sushi" evidence="6">
    <location>
        <begin position="38"/>
        <end position="92"/>
    </location>
</feature>
<dbReference type="AlphaFoldDB" id="A0AAD8DCF5"/>
<gene>
    <name evidence="7" type="primary">Cfh</name>
    <name evidence="7" type="ORF">AOXY_G13850</name>
</gene>
<evidence type="ECO:0000256" key="1">
    <source>
        <dbReference type="ARBA" id="ARBA00004328"/>
    </source>
</evidence>
<keyword evidence="4" id="KW-1015">Disulfide bond</keyword>
<dbReference type="Pfam" id="PF00084">
    <property type="entry name" value="Sushi"/>
    <property type="match status" value="2"/>
</dbReference>
<evidence type="ECO:0000256" key="4">
    <source>
        <dbReference type="ARBA" id="ARBA00023157"/>
    </source>
</evidence>
<dbReference type="InterPro" id="IPR000436">
    <property type="entry name" value="Sushi_SCR_CCP_dom"/>
</dbReference>
<evidence type="ECO:0000313" key="7">
    <source>
        <dbReference type="EMBL" id="KAK1165343.1"/>
    </source>
</evidence>
<dbReference type="Proteomes" id="UP001230051">
    <property type="component" value="Unassembled WGS sequence"/>
</dbReference>
<keyword evidence="2 5" id="KW-0768">Sushi</keyword>
<name>A0AAD8DCF5_ACIOX</name>
<accession>A0AAD8DCF5</accession>
<organism evidence="7 8">
    <name type="scientific">Acipenser oxyrinchus oxyrinchus</name>
    <dbReference type="NCBI Taxonomy" id="40147"/>
    <lineage>
        <taxon>Eukaryota</taxon>
        <taxon>Metazoa</taxon>
        <taxon>Chordata</taxon>
        <taxon>Craniata</taxon>
        <taxon>Vertebrata</taxon>
        <taxon>Euteleostomi</taxon>
        <taxon>Actinopterygii</taxon>
        <taxon>Chondrostei</taxon>
        <taxon>Acipenseriformes</taxon>
        <taxon>Acipenseridae</taxon>
        <taxon>Acipenser</taxon>
    </lineage>
</organism>
<keyword evidence="3" id="KW-0732">Signal</keyword>
<dbReference type="InterPro" id="IPR051503">
    <property type="entry name" value="ComplSys_Reg/VirEntry_Med"/>
</dbReference>
<evidence type="ECO:0000256" key="5">
    <source>
        <dbReference type="PROSITE-ProRule" id="PRU00302"/>
    </source>
</evidence>
<comment type="caution">
    <text evidence="7">The sequence shown here is derived from an EMBL/GenBank/DDBJ whole genome shotgun (WGS) entry which is preliminary data.</text>
</comment>
<dbReference type="SMART" id="SM00032">
    <property type="entry name" value="CCP"/>
    <property type="match status" value="1"/>
</dbReference>
<comment type="subcellular location">
    <subcellularLocation>
        <location evidence="1">Virion</location>
    </subcellularLocation>
</comment>